<protein>
    <recommendedName>
        <fullName evidence="4">Membrane-anchored ribosome-binding protein, inhibits growth in stationary phase, ElaB/YqjD/DUF883 family</fullName>
    </recommendedName>
</protein>
<gene>
    <name evidence="2" type="ORF">SAMN05192580_0538</name>
</gene>
<evidence type="ECO:0000313" key="2">
    <source>
        <dbReference type="EMBL" id="SFR80191.1"/>
    </source>
</evidence>
<feature type="region of interest" description="Disordered" evidence="1">
    <location>
        <begin position="1"/>
        <end position="20"/>
    </location>
</feature>
<dbReference type="STRING" id="1166337.SAMN05192580_0538"/>
<sequence>MTTNQDQDSGRLAAAREKVSETAHAALDTASETLASARDAAGDTLSTAAQKAGDIYSSARESVGSAGRTAAQGVEANPLAALAGGIAAGLIAGALLPRTQKEAQLLGPLGARLSDAAREAVSAAKEAGFASFDEAGFNREAIQAQVEKLLDGASKAAGAAGGAALQAVKKPA</sequence>
<name>A0A1I6JMS0_9SPHN</name>
<dbReference type="Proteomes" id="UP000198824">
    <property type="component" value="Unassembled WGS sequence"/>
</dbReference>
<evidence type="ECO:0008006" key="4">
    <source>
        <dbReference type="Google" id="ProtNLM"/>
    </source>
</evidence>
<proteinExistence type="predicted"/>
<evidence type="ECO:0000313" key="3">
    <source>
        <dbReference type="Proteomes" id="UP000198824"/>
    </source>
</evidence>
<dbReference type="AlphaFoldDB" id="A0A1I6JMS0"/>
<accession>A0A1I6JMS0</accession>
<organism evidence="2 3">
    <name type="scientific">Sphingomonas jatrophae</name>
    <dbReference type="NCBI Taxonomy" id="1166337"/>
    <lineage>
        <taxon>Bacteria</taxon>
        <taxon>Pseudomonadati</taxon>
        <taxon>Pseudomonadota</taxon>
        <taxon>Alphaproteobacteria</taxon>
        <taxon>Sphingomonadales</taxon>
        <taxon>Sphingomonadaceae</taxon>
        <taxon>Sphingomonas</taxon>
    </lineage>
</organism>
<dbReference type="RefSeq" id="WP_093310283.1">
    <property type="nucleotide sequence ID" value="NZ_FOZG01000001.1"/>
</dbReference>
<evidence type="ECO:0000256" key="1">
    <source>
        <dbReference type="SAM" id="MobiDB-lite"/>
    </source>
</evidence>
<dbReference type="EMBL" id="FOZG01000001">
    <property type="protein sequence ID" value="SFR80191.1"/>
    <property type="molecule type" value="Genomic_DNA"/>
</dbReference>
<reference evidence="2 3" key="1">
    <citation type="submission" date="2016-10" db="EMBL/GenBank/DDBJ databases">
        <authorList>
            <person name="de Groot N.N."/>
        </authorList>
    </citation>
    <scope>NUCLEOTIDE SEQUENCE [LARGE SCALE GENOMIC DNA]</scope>
    <source>
        <strain evidence="2 3">S5-249</strain>
    </source>
</reference>
<keyword evidence="3" id="KW-1185">Reference proteome</keyword>